<dbReference type="AlphaFoldDB" id="A0A0J1IF19"/>
<evidence type="ECO:0000256" key="1">
    <source>
        <dbReference type="SAM" id="MobiDB-lite"/>
    </source>
</evidence>
<dbReference type="Gene3D" id="3.30.70.60">
    <property type="match status" value="1"/>
</dbReference>
<keyword evidence="3" id="KW-1185">Reference proteome</keyword>
<dbReference type="EMBL" id="LDPH01000020">
    <property type="protein sequence ID" value="KLV24536.1"/>
    <property type="molecule type" value="Genomic_DNA"/>
</dbReference>
<gene>
    <name evidence="2" type="ORF">ABW02_17660</name>
</gene>
<dbReference type="InterPro" id="IPR014717">
    <property type="entry name" value="Transl_elong_EF1B/ribsomal_bS6"/>
</dbReference>
<accession>A0A0J1IF19</accession>
<feature type="region of interest" description="Disordered" evidence="1">
    <location>
        <begin position="200"/>
        <end position="223"/>
    </location>
</feature>
<comment type="caution">
    <text evidence="2">The sequence shown here is derived from an EMBL/GenBank/DDBJ whole genome shotgun (WGS) entry which is preliminary data.</text>
</comment>
<evidence type="ECO:0000313" key="3">
    <source>
        <dbReference type="Proteomes" id="UP000036045"/>
    </source>
</evidence>
<evidence type="ECO:0008006" key="4">
    <source>
        <dbReference type="Google" id="ProtNLM"/>
    </source>
</evidence>
<dbReference type="PATRIC" id="fig|1397.4.peg.2231"/>
<protein>
    <recommendedName>
        <fullName evidence="4">Pilus assembly protein PilO</fullName>
    </recommendedName>
</protein>
<proteinExistence type="predicted"/>
<reference evidence="2 3" key="1">
    <citation type="submission" date="2015-05" db="EMBL/GenBank/DDBJ databases">
        <title>Whole genome sequence and identification of bacterial endophytes from Costus igneus.</title>
        <authorList>
            <person name="Lee Y.P."/>
            <person name="Gan H.M."/>
            <person name="Eng W."/>
            <person name="Wheatley M.S."/>
            <person name="Caraballo A."/>
            <person name="Polter S."/>
            <person name="Savka M.A."/>
            <person name="Hudson A.O."/>
        </authorList>
    </citation>
    <scope>NUCLEOTIDE SEQUENCE [LARGE SCALE GENOMIC DNA]</scope>
    <source>
        <strain evidence="2 3">RIT379</strain>
    </source>
</reference>
<organism evidence="2 3">
    <name type="scientific">Niallia circulans</name>
    <name type="common">Bacillus circulans</name>
    <dbReference type="NCBI Taxonomy" id="1397"/>
    <lineage>
        <taxon>Bacteria</taxon>
        <taxon>Bacillati</taxon>
        <taxon>Bacillota</taxon>
        <taxon>Bacilli</taxon>
        <taxon>Bacillales</taxon>
        <taxon>Bacillaceae</taxon>
        <taxon>Niallia</taxon>
    </lineage>
</organism>
<sequence length="223" mass="25111">MPLTNELNMKKMELQMTEQQADILQSKLKSTGSETSSNTIELQKKIPVKRLLEQALLEIEKAEIISDTNILEISVNGSNADEEVANGEVTTADKAIDDANKEENREADEKKNTEEIVLPNGIHQTTINMLGEASTYFELEKFLEKIESSQRIMTVDSLNITGPKEIIAVEESDQQIDFELTVSVYYYPTLNDLIEDLPQLDTPKVSERKNPFDTGTLENSKDQ</sequence>
<evidence type="ECO:0000313" key="2">
    <source>
        <dbReference type="EMBL" id="KLV24536.1"/>
    </source>
</evidence>
<name>A0A0J1IF19_NIACI</name>
<dbReference type="Proteomes" id="UP000036045">
    <property type="component" value="Unassembled WGS sequence"/>
</dbReference>